<evidence type="ECO:0000256" key="6">
    <source>
        <dbReference type="ARBA" id="ARBA00022512"/>
    </source>
</evidence>
<dbReference type="SUPFAM" id="SSF103473">
    <property type="entry name" value="MFS general substrate transporter"/>
    <property type="match status" value="1"/>
</dbReference>
<evidence type="ECO:0000256" key="10">
    <source>
        <dbReference type="ARBA" id="ARBA00023316"/>
    </source>
</evidence>
<feature type="transmembrane region" description="Helical" evidence="11">
    <location>
        <begin position="38"/>
        <end position="64"/>
    </location>
</feature>
<evidence type="ECO:0000256" key="11">
    <source>
        <dbReference type="SAM" id="Phobius"/>
    </source>
</evidence>
<dbReference type="Pfam" id="PF03283">
    <property type="entry name" value="PAE"/>
    <property type="match status" value="1"/>
</dbReference>
<evidence type="ECO:0000256" key="9">
    <source>
        <dbReference type="ARBA" id="ARBA00023136"/>
    </source>
</evidence>
<feature type="transmembrane region" description="Helical" evidence="11">
    <location>
        <begin position="106"/>
        <end position="125"/>
    </location>
</feature>
<dbReference type="InterPro" id="IPR036259">
    <property type="entry name" value="MFS_trans_sf"/>
</dbReference>
<evidence type="ECO:0000256" key="7">
    <source>
        <dbReference type="ARBA" id="ARBA00022692"/>
    </source>
</evidence>
<evidence type="ECO:0000256" key="8">
    <source>
        <dbReference type="ARBA" id="ARBA00022989"/>
    </source>
</evidence>
<organism evidence="12 13">
    <name type="scientific">Trapa natans</name>
    <name type="common">Water chestnut</name>
    <dbReference type="NCBI Taxonomy" id="22666"/>
    <lineage>
        <taxon>Eukaryota</taxon>
        <taxon>Viridiplantae</taxon>
        <taxon>Streptophyta</taxon>
        <taxon>Embryophyta</taxon>
        <taxon>Tracheophyta</taxon>
        <taxon>Spermatophyta</taxon>
        <taxon>Magnoliopsida</taxon>
        <taxon>eudicotyledons</taxon>
        <taxon>Gunneridae</taxon>
        <taxon>Pentapetalae</taxon>
        <taxon>rosids</taxon>
        <taxon>malvids</taxon>
        <taxon>Myrtales</taxon>
        <taxon>Lythraceae</taxon>
        <taxon>Trapa</taxon>
    </lineage>
</organism>
<evidence type="ECO:0000256" key="3">
    <source>
        <dbReference type="ARBA" id="ARBA00004191"/>
    </source>
</evidence>
<keyword evidence="10" id="KW-0961">Cell wall biogenesis/degradation</keyword>
<evidence type="ECO:0000256" key="5">
    <source>
        <dbReference type="ARBA" id="ARBA00005982"/>
    </source>
</evidence>
<dbReference type="Gene3D" id="1.20.1250.20">
    <property type="entry name" value="MFS general substrate transporter like domains"/>
    <property type="match status" value="1"/>
</dbReference>
<feature type="transmembrane region" description="Helical" evidence="11">
    <location>
        <begin position="408"/>
        <end position="425"/>
    </location>
</feature>
<dbReference type="InterPro" id="IPR004963">
    <property type="entry name" value="PAE/NOTUM"/>
</dbReference>
<keyword evidence="7 11" id="KW-0812">Transmembrane</keyword>
<accession>A0AAN7L4A2</accession>
<comment type="similarity">
    <text evidence="4">Belongs to the pectinacetylesterase family.</text>
</comment>
<evidence type="ECO:0000313" key="12">
    <source>
        <dbReference type="EMBL" id="KAK4778751.1"/>
    </source>
</evidence>
<comment type="caution">
    <text evidence="12">The sequence shown here is derived from an EMBL/GenBank/DDBJ whole genome shotgun (WGS) entry which is preliminary data.</text>
</comment>
<keyword evidence="6" id="KW-0964">Secreted</keyword>
<evidence type="ECO:0000256" key="2">
    <source>
        <dbReference type="ARBA" id="ARBA00004141"/>
    </source>
</evidence>
<feature type="transmembrane region" description="Helical" evidence="11">
    <location>
        <begin position="480"/>
        <end position="500"/>
    </location>
</feature>
<protein>
    <submittedName>
        <fullName evidence="12">Uncharacterized protein</fullName>
    </submittedName>
</protein>
<feature type="transmembrane region" description="Helical" evidence="11">
    <location>
        <begin position="215"/>
        <end position="233"/>
    </location>
</feature>
<dbReference type="AlphaFoldDB" id="A0AAN7L4A2"/>
<keyword evidence="9 11" id="KW-0472">Membrane</keyword>
<proteinExistence type="inferred from homology"/>
<name>A0AAN7L4A2_TRANT</name>
<feature type="transmembrane region" description="Helical" evidence="11">
    <location>
        <begin position="445"/>
        <end position="468"/>
    </location>
</feature>
<dbReference type="Pfam" id="PF00854">
    <property type="entry name" value="PTR2"/>
    <property type="match status" value="1"/>
</dbReference>
<feature type="transmembrane region" description="Helical" evidence="11">
    <location>
        <begin position="186"/>
        <end position="209"/>
    </location>
</feature>
<dbReference type="EMBL" id="JAXQNO010000017">
    <property type="protein sequence ID" value="KAK4778751.1"/>
    <property type="molecule type" value="Genomic_DNA"/>
</dbReference>
<evidence type="ECO:0000256" key="1">
    <source>
        <dbReference type="ARBA" id="ARBA00003534"/>
    </source>
</evidence>
<dbReference type="GO" id="GO:0016020">
    <property type="term" value="C:membrane"/>
    <property type="evidence" value="ECO:0007669"/>
    <property type="project" value="UniProtKB-SubCell"/>
</dbReference>
<evidence type="ECO:0000256" key="4">
    <source>
        <dbReference type="ARBA" id="ARBA00005784"/>
    </source>
</evidence>
<dbReference type="Proteomes" id="UP001346149">
    <property type="component" value="Unassembled WGS sequence"/>
</dbReference>
<evidence type="ECO:0000313" key="13">
    <source>
        <dbReference type="Proteomes" id="UP001346149"/>
    </source>
</evidence>
<feature type="transmembrane region" description="Helical" evidence="11">
    <location>
        <begin position="527"/>
        <end position="546"/>
    </location>
</feature>
<feature type="transmembrane region" description="Helical" evidence="11">
    <location>
        <begin position="368"/>
        <end position="387"/>
    </location>
</feature>
<gene>
    <name evidence="12" type="ORF">SAY86_006279</name>
</gene>
<feature type="transmembrane region" description="Helical" evidence="11">
    <location>
        <begin position="145"/>
        <end position="165"/>
    </location>
</feature>
<comment type="similarity">
    <text evidence="5">Belongs to the major facilitator superfamily. Proton-dependent oligopeptide transporter (POT/PTR) (TC 2.A.17) family.</text>
</comment>
<keyword evidence="13" id="KW-1185">Reference proteome</keyword>
<dbReference type="GO" id="GO:0022857">
    <property type="term" value="F:transmembrane transporter activity"/>
    <property type="evidence" value="ECO:0007669"/>
    <property type="project" value="InterPro"/>
</dbReference>
<dbReference type="InterPro" id="IPR000109">
    <property type="entry name" value="POT_fam"/>
</dbReference>
<dbReference type="GO" id="GO:0016787">
    <property type="term" value="F:hydrolase activity"/>
    <property type="evidence" value="ECO:0007669"/>
    <property type="project" value="InterPro"/>
</dbReference>
<keyword evidence="8 11" id="KW-1133">Transmembrane helix</keyword>
<dbReference type="PANTHER" id="PTHR11654">
    <property type="entry name" value="OLIGOPEPTIDE TRANSPORTER-RELATED"/>
    <property type="match status" value="1"/>
</dbReference>
<comment type="function">
    <text evidence="1">Hydrolyzes acetyl esters in homogalacturonan regions of pectin. In type I primary cell wall, galacturonic acid residues of pectin can be acetylated at the O-2 and O-3 positions. Decreasing the degree of acetylation of pectin gels in vitro alters their physical properties.</text>
</comment>
<feature type="transmembrane region" description="Helical" evidence="11">
    <location>
        <begin position="76"/>
        <end position="94"/>
    </location>
</feature>
<comment type="subcellular location">
    <subcellularLocation>
        <location evidence="2">Membrane</location>
        <topology evidence="2">Multi-pass membrane protein</topology>
    </subcellularLocation>
    <subcellularLocation>
        <location evidence="3">Secreted</location>
        <location evidence="3">Cell wall</location>
    </subcellularLocation>
</comment>
<dbReference type="GO" id="GO:0071555">
    <property type="term" value="P:cell wall organization"/>
    <property type="evidence" value="ECO:0007669"/>
    <property type="project" value="UniProtKB-KW"/>
</dbReference>
<keyword evidence="6" id="KW-0134">Cell wall</keyword>
<sequence>MTQEVGEEAKKQMPYGPVGGFAADPTGGRNKGGFRASAFIFVLTGLENMGFVANMVSLVLYFLYVMYFNSASASNTLTNLMGSTFLLTLLGGFLSDTYISRFSTCLLFGSFEVIALVMVTIQAHSKSLQPDYCGKSSCIAGGKAAYFYLSLALLALGVGGMKGAMPALGADQFDAKDAVESKALATFFNWLTLSSTAGAAIGVTAIVWVSMNKGWFWGFFISTLAIFVGYVVLAMGRPFYRIRPPGQSPFVRIAQVVKLAVKNRKLRLPDNGDDLFENTDKSERIAHTEQFRFLDKAAIIPPDTKPEPGTTVCTVTQVEEVKILTRMLPVLASTILLNTCMAQLQTFSVQQGRFMEPHLGRLNVPTPSIPVIPLLFMSVLIPLYEFAFVPFARRLTGHPSGITQLQRVGVGLVLAAASMAVAGIVEVKRRDNLNRGHRISLFWLSFQYGIFGIADMFTLVGLLHFFYMEAPVGMRSLSTSFTWLSLSFGYFLSAVFVNTINAVTERITPSRHGWLSGQDINSNKLHLFYWFLAILGLINLAFYIWAASWYKYKKDEADRVAVRPSVSAGPKSSDVRPLILNDSAQEETYKIAGDPTGADHNARMEKAGVEETEKWFDTQDRASSRQAKSSFKRQLNSILSQSTAAGSSDFLSKARQNIDEDTTSSIKMKVFWVGVEMGMAVGKAHKPSNGVSMRLIPKNGSGTCVVGDRLNGNELISLNETEMFHLDFFRAPAANDPLMVGLTLVQSAGAKGAVCLDGTLPGYHLHRGSGSGVNSWLINLEGGGWCNNVRACVYRKASRRGSSRYMEKEIPFTGILSSNPQENPDFFNWNRVKLRYCDGASFTGDSQDKSAELEFRGQPIWLAAMDDLMLKGMHNAHQALLSGCSAGGLASILHCDEFRDLFPGKTTVKCLSDGGLFLDATDVSGGRTLRNFYQGVVDMQGVEENLPHICTREHDPISCFFPQNLIAGIKTPLFILNAAYDSWQVTDLYKEKLHILYKKLSLGCFLFSALLILI</sequence>
<reference evidence="12 13" key="1">
    <citation type="journal article" date="2023" name="Hortic Res">
        <title>Pangenome of water caltrop reveals structural variations and asymmetric subgenome divergence after allopolyploidization.</title>
        <authorList>
            <person name="Zhang X."/>
            <person name="Chen Y."/>
            <person name="Wang L."/>
            <person name="Yuan Y."/>
            <person name="Fang M."/>
            <person name="Shi L."/>
            <person name="Lu R."/>
            <person name="Comes H.P."/>
            <person name="Ma Y."/>
            <person name="Chen Y."/>
            <person name="Huang G."/>
            <person name="Zhou Y."/>
            <person name="Zheng Z."/>
            <person name="Qiu Y."/>
        </authorList>
    </citation>
    <scope>NUCLEOTIDE SEQUENCE [LARGE SCALE GENOMIC DNA]</scope>
    <source>
        <strain evidence="12">F231</strain>
    </source>
</reference>